<dbReference type="PROSITE" id="PS51898">
    <property type="entry name" value="TYR_RECOMBINASE"/>
    <property type="match status" value="1"/>
</dbReference>
<dbReference type="InterPro" id="IPR002104">
    <property type="entry name" value="Integrase_catalytic"/>
</dbReference>
<gene>
    <name evidence="5" type="ORF">TRIP_D440211</name>
</gene>
<keyword evidence="3" id="KW-0233">DNA recombination</keyword>
<dbReference type="InterPro" id="IPR050090">
    <property type="entry name" value="Tyrosine_recombinase_XerCD"/>
</dbReference>
<evidence type="ECO:0000256" key="2">
    <source>
        <dbReference type="ARBA" id="ARBA00023125"/>
    </source>
</evidence>
<protein>
    <submittedName>
        <fullName evidence="5">Integrase family protein</fullName>
    </submittedName>
</protein>
<dbReference type="InterPro" id="IPR011010">
    <property type="entry name" value="DNA_brk_join_enz"/>
</dbReference>
<dbReference type="EMBL" id="UPXZ01000039">
    <property type="protein sequence ID" value="VBB48193.1"/>
    <property type="molecule type" value="Genomic_DNA"/>
</dbReference>
<dbReference type="Gene3D" id="1.10.443.10">
    <property type="entry name" value="Intergrase catalytic core"/>
    <property type="match status" value="1"/>
</dbReference>
<dbReference type="PANTHER" id="PTHR30349:SF64">
    <property type="entry name" value="PROPHAGE INTEGRASE INTD-RELATED"/>
    <property type="match status" value="1"/>
</dbReference>
<dbReference type="GO" id="GO:0006310">
    <property type="term" value="P:DNA recombination"/>
    <property type="evidence" value="ECO:0007669"/>
    <property type="project" value="UniProtKB-KW"/>
</dbReference>
<dbReference type="Gene3D" id="1.10.150.130">
    <property type="match status" value="1"/>
</dbReference>
<accession>A0A653AJE5</accession>
<sequence length="427" mass="49680">MAIKFYLKNPKEKETAIYARFSYGTPQKVNGKLKYDYLKYYISKSINPEFWNTRTSKARETNKFPQHPEFNERLRMISNDIESVLLQFENAGITPTKKQLKTALDKLIKPDKTPIESNEIDIKRLGFVDYLQHLIDTATLKNSTIRAYKVVKNNLIEYQDKNNVYLTFQNVDIDFYNSFLKFLEHKNFGVNTIGARIKVVKTVLNNANDRGIDVCQDYKKKSFKKVTEESENVYLSESELDEIYNLKDLPNYLDKVRDLFLIGCYTGLRFSDLTRLKKDFITIDNTISIKTQKTGKNVEIPIHSRVSEILKKYNYELPKPISNQNFNEYIKEVAKLADFDEKITKQYTRGGKLVNQTTEKYNLISSHTARRSFATNAFLADVPTLAIMQITGHKTESAFMKYIKMSAKDNAIKLKSHKFFNHLSIAK</sequence>
<dbReference type="InterPro" id="IPR013762">
    <property type="entry name" value="Integrase-like_cat_sf"/>
</dbReference>
<name>A0A653AJE5_9BACT</name>
<dbReference type="CDD" id="cd01185">
    <property type="entry name" value="INTN1_C_like"/>
    <property type="match status" value="1"/>
</dbReference>
<evidence type="ECO:0000259" key="4">
    <source>
        <dbReference type="PROSITE" id="PS51898"/>
    </source>
</evidence>
<dbReference type="InterPro" id="IPR025269">
    <property type="entry name" value="SAM-like_dom"/>
</dbReference>
<dbReference type="GO" id="GO:0003677">
    <property type="term" value="F:DNA binding"/>
    <property type="evidence" value="ECO:0007669"/>
    <property type="project" value="UniProtKB-KW"/>
</dbReference>
<proteinExistence type="inferred from homology"/>
<dbReference type="GO" id="GO:0015074">
    <property type="term" value="P:DNA integration"/>
    <property type="evidence" value="ECO:0007669"/>
    <property type="project" value="InterPro"/>
</dbReference>
<evidence type="ECO:0000256" key="1">
    <source>
        <dbReference type="ARBA" id="ARBA00008857"/>
    </source>
</evidence>
<evidence type="ECO:0000313" key="5">
    <source>
        <dbReference type="EMBL" id="VBB48193.1"/>
    </source>
</evidence>
<dbReference type="PANTHER" id="PTHR30349">
    <property type="entry name" value="PHAGE INTEGRASE-RELATED"/>
    <property type="match status" value="1"/>
</dbReference>
<keyword evidence="2" id="KW-0238">DNA-binding</keyword>
<evidence type="ECO:0000256" key="3">
    <source>
        <dbReference type="ARBA" id="ARBA00023172"/>
    </source>
</evidence>
<dbReference type="AlphaFoldDB" id="A0A653AJE5"/>
<dbReference type="SUPFAM" id="SSF56349">
    <property type="entry name" value="DNA breaking-rejoining enzymes"/>
    <property type="match status" value="1"/>
</dbReference>
<feature type="domain" description="Tyr recombinase" evidence="4">
    <location>
        <begin position="230"/>
        <end position="415"/>
    </location>
</feature>
<dbReference type="Pfam" id="PF00589">
    <property type="entry name" value="Phage_integrase"/>
    <property type="match status" value="1"/>
</dbReference>
<dbReference type="InterPro" id="IPR010998">
    <property type="entry name" value="Integrase_recombinase_N"/>
</dbReference>
<reference evidence="5" key="1">
    <citation type="submission" date="2018-07" db="EMBL/GenBank/DDBJ databases">
        <authorList>
            <consortium name="Genoscope - CEA"/>
            <person name="William W."/>
        </authorList>
    </citation>
    <scope>NUCLEOTIDE SEQUENCE</scope>
    <source>
        <strain evidence="5">IK1</strain>
    </source>
</reference>
<organism evidence="5">
    <name type="scientific">uncultured Paludibacter sp</name>
    <dbReference type="NCBI Taxonomy" id="497635"/>
    <lineage>
        <taxon>Bacteria</taxon>
        <taxon>Pseudomonadati</taxon>
        <taxon>Bacteroidota</taxon>
        <taxon>Bacteroidia</taxon>
        <taxon>Bacteroidales</taxon>
        <taxon>Paludibacteraceae</taxon>
        <taxon>Paludibacter</taxon>
        <taxon>environmental samples</taxon>
    </lineage>
</organism>
<comment type="similarity">
    <text evidence="1">Belongs to the 'phage' integrase family.</text>
</comment>
<dbReference type="Pfam" id="PF13102">
    <property type="entry name" value="Phage_int_SAM_5"/>
    <property type="match status" value="1"/>
</dbReference>